<evidence type="ECO:0000256" key="4">
    <source>
        <dbReference type="SAM" id="MobiDB-lite"/>
    </source>
</evidence>
<dbReference type="InterPro" id="IPR014710">
    <property type="entry name" value="RmlC-like_jellyroll"/>
</dbReference>
<dbReference type="AlphaFoldDB" id="A0A484F609"/>
<dbReference type="Proteomes" id="UP000294855">
    <property type="component" value="Unassembled WGS sequence"/>
</dbReference>
<evidence type="ECO:0000313" key="6">
    <source>
        <dbReference type="EMBL" id="TDQ71199.1"/>
    </source>
</evidence>
<comment type="caution">
    <text evidence="6">The sequence shown here is derived from an EMBL/GenBank/DDBJ whole genome shotgun (WGS) entry which is preliminary data.</text>
</comment>
<gene>
    <name evidence="6" type="ORF">C7391_0303</name>
</gene>
<evidence type="ECO:0000313" key="7">
    <source>
        <dbReference type="Proteomes" id="UP000294855"/>
    </source>
</evidence>
<accession>A0A484F609</accession>
<evidence type="ECO:0000259" key="5">
    <source>
        <dbReference type="PROSITE" id="PS01124"/>
    </source>
</evidence>
<organism evidence="6 7">
    <name type="scientific">Methanimicrococcus blatticola</name>
    <dbReference type="NCBI Taxonomy" id="91560"/>
    <lineage>
        <taxon>Archaea</taxon>
        <taxon>Methanobacteriati</taxon>
        <taxon>Methanobacteriota</taxon>
        <taxon>Stenosarchaea group</taxon>
        <taxon>Methanomicrobia</taxon>
        <taxon>Methanosarcinales</taxon>
        <taxon>Methanosarcinaceae</taxon>
        <taxon>Methanimicrococcus</taxon>
    </lineage>
</organism>
<dbReference type="SUPFAM" id="SSF46689">
    <property type="entry name" value="Homeodomain-like"/>
    <property type="match status" value="1"/>
</dbReference>
<dbReference type="PANTHER" id="PTHR43280:SF28">
    <property type="entry name" value="HTH-TYPE TRANSCRIPTIONAL ACTIVATOR RHAS"/>
    <property type="match status" value="1"/>
</dbReference>
<dbReference type="InterPro" id="IPR018060">
    <property type="entry name" value="HTH_AraC"/>
</dbReference>
<feature type="region of interest" description="Disordered" evidence="4">
    <location>
        <begin position="303"/>
        <end position="327"/>
    </location>
</feature>
<name>A0A484F609_9EURY</name>
<dbReference type="Pfam" id="PF02311">
    <property type="entry name" value="AraC_binding"/>
    <property type="match status" value="1"/>
</dbReference>
<dbReference type="InterPro" id="IPR003313">
    <property type="entry name" value="AraC-bd"/>
</dbReference>
<dbReference type="PROSITE" id="PS01124">
    <property type="entry name" value="HTH_ARAC_FAMILY_2"/>
    <property type="match status" value="1"/>
</dbReference>
<keyword evidence="1" id="KW-0805">Transcription regulation</keyword>
<evidence type="ECO:0000256" key="1">
    <source>
        <dbReference type="ARBA" id="ARBA00023015"/>
    </source>
</evidence>
<dbReference type="Gene3D" id="2.60.120.10">
    <property type="entry name" value="Jelly Rolls"/>
    <property type="match status" value="1"/>
</dbReference>
<dbReference type="GO" id="GO:0003700">
    <property type="term" value="F:DNA-binding transcription factor activity"/>
    <property type="evidence" value="ECO:0007669"/>
    <property type="project" value="InterPro"/>
</dbReference>
<keyword evidence="2 6" id="KW-0238">DNA-binding</keyword>
<sequence>MTDKNLDFISEIVNRNEGNLFHPSKHVPGKYYLDQIREIPDDILIYFKTFNIGQLKDLHYHDHFELTYLESGRCSQTINGKTIPMKPGDICLLGPSDSHSFAVEEDNTLMFVVIIKKSLFEGSFMYLMEDTLLRNYFYNSLFQSETSQTFLSFPHSDSSNVDLLIHFLIFEYFEKGLYYSTTVECYLSLLFVELARYHQKMLEQSVVGDSQLVEILVYIHKNKSDITLNSVAEKFDYNPNYLSSIIKQNTGKTFSEILLTSRMDEAAYLLKNTDMSVDKISQRVGFYDKSHMHRAFRKKFEMTPTAYRQTHSHSPESGTKPENEPEN</sequence>
<dbReference type="Gene3D" id="1.10.10.60">
    <property type="entry name" value="Homeodomain-like"/>
    <property type="match status" value="2"/>
</dbReference>
<proteinExistence type="predicted"/>
<dbReference type="PANTHER" id="PTHR43280">
    <property type="entry name" value="ARAC-FAMILY TRANSCRIPTIONAL REGULATOR"/>
    <property type="match status" value="1"/>
</dbReference>
<evidence type="ECO:0000256" key="2">
    <source>
        <dbReference type="ARBA" id="ARBA00023125"/>
    </source>
</evidence>
<dbReference type="Pfam" id="PF12833">
    <property type="entry name" value="HTH_18"/>
    <property type="match status" value="1"/>
</dbReference>
<dbReference type="InterPro" id="IPR037923">
    <property type="entry name" value="HTH-like"/>
</dbReference>
<feature type="domain" description="HTH araC/xylS-type" evidence="5">
    <location>
        <begin position="213"/>
        <end position="310"/>
    </location>
</feature>
<dbReference type="SMART" id="SM00342">
    <property type="entry name" value="HTH_ARAC"/>
    <property type="match status" value="1"/>
</dbReference>
<keyword evidence="3" id="KW-0804">Transcription</keyword>
<evidence type="ECO:0000256" key="3">
    <source>
        <dbReference type="ARBA" id="ARBA00023163"/>
    </source>
</evidence>
<dbReference type="EMBL" id="SNYS01000005">
    <property type="protein sequence ID" value="TDQ71199.1"/>
    <property type="molecule type" value="Genomic_DNA"/>
</dbReference>
<dbReference type="GO" id="GO:0043565">
    <property type="term" value="F:sequence-specific DNA binding"/>
    <property type="evidence" value="ECO:0007669"/>
    <property type="project" value="InterPro"/>
</dbReference>
<reference evidence="6 7" key="1">
    <citation type="submission" date="2019-03" db="EMBL/GenBank/DDBJ databases">
        <title>Genomic Encyclopedia of Type Strains, Phase IV (KMG-IV): sequencing the most valuable type-strain genomes for metagenomic binning, comparative biology and taxonomic classification.</title>
        <authorList>
            <person name="Goeker M."/>
        </authorList>
    </citation>
    <scope>NUCLEOTIDE SEQUENCE [LARGE SCALE GENOMIC DNA]</scope>
    <source>
        <strain evidence="6 7">DSM 13328</strain>
    </source>
</reference>
<protein>
    <submittedName>
        <fullName evidence="6">AraC-like DNA-binding protein</fullName>
    </submittedName>
</protein>
<keyword evidence="7" id="KW-1185">Reference proteome</keyword>
<dbReference type="RefSeq" id="WP_133516775.1">
    <property type="nucleotide sequence ID" value="NZ_JAHDUW010000001.1"/>
</dbReference>
<dbReference type="InterPro" id="IPR009057">
    <property type="entry name" value="Homeodomain-like_sf"/>
</dbReference>
<dbReference type="SUPFAM" id="SSF51215">
    <property type="entry name" value="Regulatory protein AraC"/>
    <property type="match status" value="1"/>
</dbReference>